<protein>
    <submittedName>
        <fullName evidence="1">Uncharacterized protein</fullName>
    </submittedName>
</protein>
<organism evidence="1">
    <name type="scientific">Eucalyptus grandis</name>
    <name type="common">Flooded gum</name>
    <dbReference type="NCBI Taxonomy" id="71139"/>
    <lineage>
        <taxon>Eukaryota</taxon>
        <taxon>Viridiplantae</taxon>
        <taxon>Streptophyta</taxon>
        <taxon>Embryophyta</taxon>
        <taxon>Tracheophyta</taxon>
        <taxon>Spermatophyta</taxon>
        <taxon>Magnoliopsida</taxon>
        <taxon>eudicotyledons</taxon>
        <taxon>Gunneridae</taxon>
        <taxon>Pentapetalae</taxon>
        <taxon>rosids</taxon>
        <taxon>malvids</taxon>
        <taxon>Myrtales</taxon>
        <taxon>Myrtaceae</taxon>
        <taxon>Myrtoideae</taxon>
        <taxon>Eucalypteae</taxon>
        <taxon>Eucalyptus</taxon>
    </lineage>
</organism>
<dbReference type="EMBL" id="KK198755">
    <property type="protein sequence ID" value="KCW80125.1"/>
    <property type="molecule type" value="Genomic_DNA"/>
</dbReference>
<dbReference type="AlphaFoldDB" id="A0A059CQA8"/>
<reference evidence="1" key="1">
    <citation type="submission" date="2013-07" db="EMBL/GenBank/DDBJ databases">
        <title>The genome of Eucalyptus grandis.</title>
        <authorList>
            <person name="Schmutz J."/>
            <person name="Hayes R."/>
            <person name="Myburg A."/>
            <person name="Tuskan G."/>
            <person name="Grattapaglia D."/>
            <person name="Rokhsar D.S."/>
        </authorList>
    </citation>
    <scope>NUCLEOTIDE SEQUENCE</scope>
    <source>
        <tissue evidence="1">Leaf extractions</tissue>
    </source>
</reference>
<gene>
    <name evidence="1" type="ORF">EUGRSUZ_C01457</name>
</gene>
<dbReference type="Gramene" id="KCW80125">
    <property type="protein sequence ID" value="KCW80125"/>
    <property type="gene ID" value="EUGRSUZ_C01457"/>
</dbReference>
<accession>A0A059CQA8</accession>
<evidence type="ECO:0000313" key="1">
    <source>
        <dbReference type="EMBL" id="KCW80125.1"/>
    </source>
</evidence>
<proteinExistence type="predicted"/>
<sequence length="81" mass="9451">MERALPAVASPRRRRHHCNHLRCTDRPACLPAVDARWERWLQSSGLGNQWGDWLVEREREREIPWTSSRPSLLPPVALNVC</sequence>
<name>A0A059CQA8_EUCGR</name>
<dbReference type="InParanoid" id="A0A059CQA8"/>